<evidence type="ECO:0000313" key="2">
    <source>
        <dbReference type="Proteomes" id="UP001157502"/>
    </source>
</evidence>
<gene>
    <name evidence="1" type="ORF">DPEC_G00238050</name>
</gene>
<keyword evidence="2" id="KW-1185">Reference proteome</keyword>
<reference evidence="1" key="1">
    <citation type="submission" date="2021-05" db="EMBL/GenBank/DDBJ databases">
        <authorList>
            <person name="Pan Q."/>
            <person name="Jouanno E."/>
            <person name="Zahm M."/>
            <person name="Klopp C."/>
            <person name="Cabau C."/>
            <person name="Louis A."/>
            <person name="Berthelot C."/>
            <person name="Parey E."/>
            <person name="Roest Crollius H."/>
            <person name="Montfort J."/>
            <person name="Robinson-Rechavi M."/>
            <person name="Bouchez O."/>
            <person name="Lampietro C."/>
            <person name="Lopez Roques C."/>
            <person name="Donnadieu C."/>
            <person name="Postlethwait J."/>
            <person name="Bobe J."/>
            <person name="Dillon D."/>
            <person name="Chandos A."/>
            <person name="von Hippel F."/>
            <person name="Guiguen Y."/>
        </authorList>
    </citation>
    <scope>NUCLEOTIDE SEQUENCE</scope>
    <source>
        <strain evidence="1">YG-Jan2019</strain>
    </source>
</reference>
<proteinExistence type="predicted"/>
<sequence length="96" mass="10951">MVHDCLNPTLADWRMASSDNMDEVQVWKRHDKQRAAIESLMESNLEKETNHGEVTQSLQDLSRGLTAVEMDKESKKRVTCLRSSLGRSITRSRSSC</sequence>
<organism evidence="1 2">
    <name type="scientific">Dallia pectoralis</name>
    <name type="common">Alaska blackfish</name>
    <dbReference type="NCBI Taxonomy" id="75939"/>
    <lineage>
        <taxon>Eukaryota</taxon>
        <taxon>Metazoa</taxon>
        <taxon>Chordata</taxon>
        <taxon>Craniata</taxon>
        <taxon>Vertebrata</taxon>
        <taxon>Euteleostomi</taxon>
        <taxon>Actinopterygii</taxon>
        <taxon>Neopterygii</taxon>
        <taxon>Teleostei</taxon>
        <taxon>Protacanthopterygii</taxon>
        <taxon>Esociformes</taxon>
        <taxon>Umbridae</taxon>
        <taxon>Dallia</taxon>
    </lineage>
</organism>
<name>A0ACC2FYY0_DALPE</name>
<evidence type="ECO:0000313" key="1">
    <source>
        <dbReference type="EMBL" id="KAJ7996535.1"/>
    </source>
</evidence>
<dbReference type="EMBL" id="CM055747">
    <property type="protein sequence ID" value="KAJ7996535.1"/>
    <property type="molecule type" value="Genomic_DNA"/>
</dbReference>
<comment type="caution">
    <text evidence="1">The sequence shown here is derived from an EMBL/GenBank/DDBJ whole genome shotgun (WGS) entry which is preliminary data.</text>
</comment>
<protein>
    <submittedName>
        <fullName evidence="1">Uncharacterized protein</fullName>
    </submittedName>
</protein>
<dbReference type="Proteomes" id="UP001157502">
    <property type="component" value="Chromosome 20"/>
</dbReference>
<accession>A0ACC2FYY0</accession>